<keyword evidence="9" id="KW-0675">Receptor</keyword>
<evidence type="ECO:0000256" key="2">
    <source>
        <dbReference type="ARBA" id="ARBA00009592"/>
    </source>
</evidence>
<keyword evidence="10" id="KW-0325">Glycoprotein</keyword>
<gene>
    <name evidence="11" type="ORF">RchiOBHm_Chr1g0324191</name>
</gene>
<evidence type="ECO:0000256" key="7">
    <source>
        <dbReference type="ARBA" id="ARBA00022989"/>
    </source>
</evidence>
<dbReference type="Proteomes" id="UP000238479">
    <property type="component" value="Chromosome 1"/>
</dbReference>
<dbReference type="InterPro" id="IPR046956">
    <property type="entry name" value="RLP23-like"/>
</dbReference>
<organism evidence="11 12">
    <name type="scientific">Rosa chinensis</name>
    <name type="common">China rose</name>
    <dbReference type="NCBI Taxonomy" id="74649"/>
    <lineage>
        <taxon>Eukaryota</taxon>
        <taxon>Viridiplantae</taxon>
        <taxon>Streptophyta</taxon>
        <taxon>Embryophyta</taxon>
        <taxon>Tracheophyta</taxon>
        <taxon>Spermatophyta</taxon>
        <taxon>Magnoliopsida</taxon>
        <taxon>eudicotyledons</taxon>
        <taxon>Gunneridae</taxon>
        <taxon>Pentapetalae</taxon>
        <taxon>rosids</taxon>
        <taxon>fabids</taxon>
        <taxon>Rosales</taxon>
        <taxon>Rosaceae</taxon>
        <taxon>Rosoideae</taxon>
        <taxon>Rosoideae incertae sedis</taxon>
        <taxon>Rosa</taxon>
    </lineage>
</organism>
<proteinExistence type="inferred from homology"/>
<name>A0A2P6S9N0_ROSCH</name>
<keyword evidence="3" id="KW-0433">Leucine-rich repeat</keyword>
<dbReference type="Gene3D" id="3.80.10.10">
    <property type="entry name" value="Ribonuclease Inhibitor"/>
    <property type="match status" value="1"/>
</dbReference>
<evidence type="ECO:0000256" key="6">
    <source>
        <dbReference type="ARBA" id="ARBA00022737"/>
    </source>
</evidence>
<evidence type="ECO:0000313" key="11">
    <source>
        <dbReference type="EMBL" id="PRQ55403.1"/>
    </source>
</evidence>
<evidence type="ECO:0000256" key="5">
    <source>
        <dbReference type="ARBA" id="ARBA00022729"/>
    </source>
</evidence>
<comment type="subcellular location">
    <subcellularLocation>
        <location evidence="1">Membrane</location>
        <topology evidence="1">Single-pass type I membrane protein</topology>
    </subcellularLocation>
</comment>
<evidence type="ECO:0000256" key="3">
    <source>
        <dbReference type="ARBA" id="ARBA00022614"/>
    </source>
</evidence>
<accession>A0A2P6S9N0</accession>
<keyword evidence="12" id="KW-1185">Reference proteome</keyword>
<dbReference type="PANTHER" id="PTHR48063:SF46">
    <property type="entry name" value="LEUCINE-RICH REPEAT-CONTAINING N-TERMINAL PLANT-TYPE DOMAIN-CONTAINING PROTEIN"/>
    <property type="match status" value="1"/>
</dbReference>
<evidence type="ECO:0000256" key="4">
    <source>
        <dbReference type="ARBA" id="ARBA00022692"/>
    </source>
</evidence>
<dbReference type="PANTHER" id="PTHR48063">
    <property type="entry name" value="LRR RECEPTOR-LIKE KINASE"/>
    <property type="match status" value="1"/>
</dbReference>
<evidence type="ECO:0000256" key="9">
    <source>
        <dbReference type="ARBA" id="ARBA00023170"/>
    </source>
</evidence>
<keyword evidence="8" id="KW-0472">Membrane</keyword>
<dbReference type="GO" id="GO:0004674">
    <property type="term" value="F:protein serine/threonine kinase activity"/>
    <property type="evidence" value="ECO:0007669"/>
    <property type="project" value="UniProtKB-KW"/>
</dbReference>
<dbReference type="Gramene" id="PRQ55403">
    <property type="protein sequence ID" value="PRQ55403"/>
    <property type="gene ID" value="RchiOBHm_Chr1g0324191"/>
</dbReference>
<keyword evidence="11" id="KW-0723">Serine/threonine-protein kinase</keyword>
<dbReference type="InterPro" id="IPR032675">
    <property type="entry name" value="LRR_dom_sf"/>
</dbReference>
<reference evidence="11 12" key="1">
    <citation type="journal article" date="2018" name="Nat. Genet.">
        <title>The Rosa genome provides new insights in the design of modern roses.</title>
        <authorList>
            <person name="Bendahmane M."/>
        </authorList>
    </citation>
    <scope>NUCLEOTIDE SEQUENCE [LARGE SCALE GENOMIC DNA]</scope>
    <source>
        <strain evidence="12">cv. Old Blush</strain>
    </source>
</reference>
<dbReference type="AlphaFoldDB" id="A0A2P6S9N0"/>
<evidence type="ECO:0000256" key="8">
    <source>
        <dbReference type="ARBA" id="ARBA00023136"/>
    </source>
</evidence>
<dbReference type="Pfam" id="PF13855">
    <property type="entry name" value="LRR_8"/>
    <property type="match status" value="1"/>
</dbReference>
<dbReference type="Pfam" id="PF00560">
    <property type="entry name" value="LRR_1"/>
    <property type="match status" value="2"/>
</dbReference>
<protein>
    <submittedName>
        <fullName evidence="11">Putative non-specific serine/threonine protein kinase</fullName>
        <ecNumber evidence="11">2.7.11.1</ecNumber>
    </submittedName>
</protein>
<keyword evidence="7" id="KW-1133">Transmembrane helix</keyword>
<dbReference type="GO" id="GO:0016020">
    <property type="term" value="C:membrane"/>
    <property type="evidence" value="ECO:0007669"/>
    <property type="project" value="UniProtKB-SubCell"/>
</dbReference>
<evidence type="ECO:0000256" key="1">
    <source>
        <dbReference type="ARBA" id="ARBA00004479"/>
    </source>
</evidence>
<keyword evidence="11" id="KW-0418">Kinase</keyword>
<evidence type="ECO:0000256" key="10">
    <source>
        <dbReference type="ARBA" id="ARBA00023180"/>
    </source>
</evidence>
<dbReference type="PRINTS" id="PR00019">
    <property type="entry name" value="LEURICHRPT"/>
</dbReference>
<dbReference type="EC" id="2.7.11.1" evidence="11"/>
<keyword evidence="6" id="KW-0677">Repeat</keyword>
<keyword evidence="4" id="KW-0812">Transmembrane</keyword>
<dbReference type="InterPro" id="IPR001611">
    <property type="entry name" value="Leu-rich_rpt"/>
</dbReference>
<dbReference type="EMBL" id="PDCK01000039">
    <property type="protein sequence ID" value="PRQ55403.1"/>
    <property type="molecule type" value="Genomic_DNA"/>
</dbReference>
<evidence type="ECO:0000313" key="12">
    <source>
        <dbReference type="Proteomes" id="UP000238479"/>
    </source>
</evidence>
<keyword evidence="5" id="KW-0732">Signal</keyword>
<sequence>MLFSINLGSNLISGEIPKELCTLPMLLSEQTAAQVDHGYLELPFFASQAVPDASILQFNSLSYYPPSIFLGNNSISGNIPTEIGKLQRLRTLDLSANQVSGTIPDQISNLKNLEKLDLSVNHLSGEIPPSMKSFSFLSYFNVSYNNLEGEIPKSTQLQGLNVSAFEGNLKLYGSPLLNLCQSIIQWY</sequence>
<comment type="similarity">
    <text evidence="2">Belongs to the RLP family.</text>
</comment>
<dbReference type="STRING" id="74649.A0A2P6S9N0"/>
<keyword evidence="11" id="KW-0808">Transferase</keyword>
<dbReference type="SUPFAM" id="SSF52058">
    <property type="entry name" value="L domain-like"/>
    <property type="match status" value="1"/>
</dbReference>
<dbReference type="FunFam" id="3.80.10.10:FF:000111">
    <property type="entry name" value="LRR receptor-like serine/threonine-protein kinase ERECTA"/>
    <property type="match status" value="1"/>
</dbReference>
<comment type="caution">
    <text evidence="11">The sequence shown here is derived from an EMBL/GenBank/DDBJ whole genome shotgun (WGS) entry which is preliminary data.</text>
</comment>